<evidence type="ECO:0000313" key="6">
    <source>
        <dbReference type="Proteomes" id="UP000298663"/>
    </source>
</evidence>
<dbReference type="Proteomes" id="UP000298663">
    <property type="component" value="Unassembled WGS sequence"/>
</dbReference>
<dbReference type="SMART" id="SM00252">
    <property type="entry name" value="SH2"/>
    <property type="match status" value="1"/>
</dbReference>
<gene>
    <name evidence="5" type="ORF">L596_011950</name>
</gene>
<dbReference type="Pfam" id="PF00017">
    <property type="entry name" value="SH2"/>
    <property type="match status" value="1"/>
</dbReference>
<feature type="transmembrane region" description="Helical" evidence="3">
    <location>
        <begin position="178"/>
        <end position="197"/>
    </location>
</feature>
<dbReference type="PROSITE" id="PS50001">
    <property type="entry name" value="SH2"/>
    <property type="match status" value="1"/>
</dbReference>
<evidence type="ECO:0000256" key="3">
    <source>
        <dbReference type="SAM" id="Phobius"/>
    </source>
</evidence>
<dbReference type="EMBL" id="AZBU02000003">
    <property type="protein sequence ID" value="TKR87574.1"/>
    <property type="molecule type" value="Genomic_DNA"/>
</dbReference>
<dbReference type="InterPro" id="IPR036860">
    <property type="entry name" value="SH2_dom_sf"/>
</dbReference>
<evidence type="ECO:0000256" key="1">
    <source>
        <dbReference type="PROSITE-ProRule" id="PRU00191"/>
    </source>
</evidence>
<keyword evidence="1" id="KW-0727">SH2 domain</keyword>
<dbReference type="InterPro" id="IPR035849">
    <property type="entry name" value="Fes/Fps/Fer_SH2"/>
</dbReference>
<protein>
    <recommendedName>
        <fullName evidence="4">SH2 domain-containing protein</fullName>
    </recommendedName>
</protein>
<reference evidence="5 6" key="1">
    <citation type="journal article" date="2015" name="Genome Biol.">
        <title>Comparative genomics of Steinernema reveals deeply conserved gene regulatory networks.</title>
        <authorList>
            <person name="Dillman A.R."/>
            <person name="Macchietto M."/>
            <person name="Porter C.F."/>
            <person name="Rogers A."/>
            <person name="Williams B."/>
            <person name="Antoshechkin I."/>
            <person name="Lee M.M."/>
            <person name="Goodwin Z."/>
            <person name="Lu X."/>
            <person name="Lewis E.E."/>
            <person name="Goodrich-Blair H."/>
            <person name="Stock S.P."/>
            <person name="Adams B.J."/>
            <person name="Sternberg P.W."/>
            <person name="Mortazavi A."/>
        </authorList>
    </citation>
    <scope>NUCLEOTIDE SEQUENCE [LARGE SCALE GENOMIC DNA]</scope>
    <source>
        <strain evidence="5 6">ALL</strain>
    </source>
</reference>
<organism evidence="5 6">
    <name type="scientific">Steinernema carpocapsae</name>
    <name type="common">Entomopathogenic nematode</name>
    <dbReference type="NCBI Taxonomy" id="34508"/>
    <lineage>
        <taxon>Eukaryota</taxon>
        <taxon>Metazoa</taxon>
        <taxon>Ecdysozoa</taxon>
        <taxon>Nematoda</taxon>
        <taxon>Chromadorea</taxon>
        <taxon>Rhabditida</taxon>
        <taxon>Tylenchina</taxon>
        <taxon>Panagrolaimomorpha</taxon>
        <taxon>Strongyloidoidea</taxon>
        <taxon>Steinernematidae</taxon>
        <taxon>Steinernema</taxon>
    </lineage>
</organism>
<dbReference type="Gene3D" id="3.30.505.10">
    <property type="entry name" value="SH2 domain"/>
    <property type="match status" value="1"/>
</dbReference>
<feature type="region of interest" description="Disordered" evidence="2">
    <location>
        <begin position="1"/>
        <end position="38"/>
    </location>
</feature>
<keyword evidence="6" id="KW-1185">Reference proteome</keyword>
<keyword evidence="3" id="KW-1133">Transmembrane helix</keyword>
<keyword evidence="3" id="KW-0472">Membrane</keyword>
<accession>A0A4U5NWF4</accession>
<feature type="domain" description="SH2" evidence="4">
    <location>
        <begin position="68"/>
        <end position="161"/>
    </location>
</feature>
<sequence length="205" mass="23055">MMSTSQTNTFTVGCGSSTTQATAETMKSETVASSSQETFSQSVLQPTIVPEHLRKTDDVAEELAKQQFFHGRLNKNDAKALLTRDGQFLIRFAKDKSDGAVKTVISLLWNGRHYHFLIREKFGLFSVEEQQFESIESLVQFHVEKRMQLTRATGAIISEAVPRAEPITSKDYKLVPHVLKALIFIGVIFALYGSLLMKRRSKNPE</sequence>
<proteinExistence type="predicted"/>
<dbReference type="STRING" id="34508.A0A4U5NWF4"/>
<dbReference type="PANTHER" id="PTHR14247">
    <property type="entry name" value="BREAST CANCER ANTI-ESTROGEN RESISTANCE PROTEIN 3 HOMOLOG-LIKE PROTEIN"/>
    <property type="match status" value="1"/>
</dbReference>
<dbReference type="InterPro" id="IPR051853">
    <property type="entry name" value="SH2-Ras-GEF_adapter"/>
</dbReference>
<dbReference type="OrthoDB" id="9938362at2759"/>
<comment type="caution">
    <text evidence="5">The sequence shown here is derived from an EMBL/GenBank/DDBJ whole genome shotgun (WGS) entry which is preliminary data.</text>
</comment>
<dbReference type="AlphaFoldDB" id="A0A4U5NWF4"/>
<dbReference type="InterPro" id="IPR000980">
    <property type="entry name" value="SH2"/>
</dbReference>
<reference evidence="5 6" key="2">
    <citation type="journal article" date="2019" name="G3 (Bethesda)">
        <title>Hybrid Assembly of the Genome of the Entomopathogenic Nematode Steinernema carpocapsae Identifies the X-Chromosome.</title>
        <authorList>
            <person name="Serra L."/>
            <person name="Macchietto M."/>
            <person name="Macias-Munoz A."/>
            <person name="McGill C.J."/>
            <person name="Rodriguez I.M."/>
            <person name="Rodriguez B."/>
            <person name="Murad R."/>
            <person name="Mortazavi A."/>
        </authorList>
    </citation>
    <scope>NUCLEOTIDE SEQUENCE [LARGE SCALE GENOMIC DNA]</scope>
    <source>
        <strain evidence="5 6">ALL</strain>
    </source>
</reference>
<name>A0A4U5NWF4_STECR</name>
<dbReference type="SUPFAM" id="SSF55550">
    <property type="entry name" value="SH2 domain"/>
    <property type="match status" value="1"/>
</dbReference>
<dbReference type="PANTHER" id="PTHR14247:SF11">
    <property type="entry name" value="SH2 DOMAIN-CONTAINING PROTEIN 3A"/>
    <property type="match status" value="1"/>
</dbReference>
<evidence type="ECO:0000256" key="2">
    <source>
        <dbReference type="SAM" id="MobiDB-lite"/>
    </source>
</evidence>
<keyword evidence="3" id="KW-0812">Transmembrane</keyword>
<evidence type="ECO:0000313" key="5">
    <source>
        <dbReference type="EMBL" id="TKR87574.1"/>
    </source>
</evidence>
<evidence type="ECO:0000259" key="4">
    <source>
        <dbReference type="PROSITE" id="PS50001"/>
    </source>
</evidence>
<dbReference type="CDD" id="cd10361">
    <property type="entry name" value="SH2_Fps_family"/>
    <property type="match status" value="1"/>
</dbReference>